<dbReference type="InterPro" id="IPR011041">
    <property type="entry name" value="Quinoprot_gluc/sorb_DH_b-prop"/>
</dbReference>
<dbReference type="AlphaFoldDB" id="A0A4Q2URQ2"/>
<dbReference type="PROSITE" id="PS50093">
    <property type="entry name" value="PKD"/>
    <property type="match status" value="1"/>
</dbReference>
<dbReference type="InterPro" id="IPR015919">
    <property type="entry name" value="Cadherin-like_sf"/>
</dbReference>
<dbReference type="CDD" id="cd00146">
    <property type="entry name" value="PKD"/>
    <property type="match status" value="1"/>
</dbReference>
<name>A0A4Q2URQ2_9BACT</name>
<feature type="transmembrane region" description="Helical" evidence="1">
    <location>
        <begin position="12"/>
        <end position="31"/>
    </location>
</feature>
<evidence type="ECO:0000313" key="4">
    <source>
        <dbReference type="Proteomes" id="UP000290407"/>
    </source>
</evidence>
<dbReference type="InterPro" id="IPR035986">
    <property type="entry name" value="PKD_dom_sf"/>
</dbReference>
<evidence type="ECO:0000256" key="1">
    <source>
        <dbReference type="SAM" id="Phobius"/>
    </source>
</evidence>
<dbReference type="EMBL" id="SBLB01000002">
    <property type="protein sequence ID" value="RYC70395.1"/>
    <property type="molecule type" value="Genomic_DNA"/>
</dbReference>
<dbReference type="InterPro" id="IPR013783">
    <property type="entry name" value="Ig-like_fold"/>
</dbReference>
<keyword evidence="1" id="KW-0472">Membrane</keyword>
<dbReference type="PANTHER" id="PTHR19328">
    <property type="entry name" value="HEDGEHOG-INTERACTING PROTEIN"/>
    <property type="match status" value="1"/>
</dbReference>
<evidence type="ECO:0000313" key="3">
    <source>
        <dbReference type="EMBL" id="RYC70395.1"/>
    </source>
</evidence>
<keyword evidence="1" id="KW-1133">Transmembrane helix</keyword>
<dbReference type="PANTHER" id="PTHR19328:SF13">
    <property type="entry name" value="HIPL1 PROTEIN"/>
    <property type="match status" value="1"/>
</dbReference>
<dbReference type="RefSeq" id="WP_129601497.1">
    <property type="nucleotide sequence ID" value="NZ_SBLB01000002.1"/>
</dbReference>
<proteinExistence type="predicted"/>
<keyword evidence="1" id="KW-0812">Transmembrane</keyword>
<organism evidence="3 4">
    <name type="scientific">Spirosoma sordidisoli</name>
    <dbReference type="NCBI Taxonomy" id="2502893"/>
    <lineage>
        <taxon>Bacteria</taxon>
        <taxon>Pseudomonadati</taxon>
        <taxon>Bacteroidota</taxon>
        <taxon>Cytophagia</taxon>
        <taxon>Cytophagales</taxon>
        <taxon>Cytophagaceae</taxon>
        <taxon>Spirosoma</taxon>
    </lineage>
</organism>
<gene>
    <name evidence="3" type="ORF">EQG79_11090</name>
</gene>
<dbReference type="GO" id="GO:0016020">
    <property type="term" value="C:membrane"/>
    <property type="evidence" value="ECO:0007669"/>
    <property type="project" value="InterPro"/>
</dbReference>
<dbReference type="Proteomes" id="UP000290407">
    <property type="component" value="Unassembled WGS sequence"/>
</dbReference>
<dbReference type="InterPro" id="IPR012938">
    <property type="entry name" value="Glc/Sorbosone_DH"/>
</dbReference>
<feature type="domain" description="PKD" evidence="2">
    <location>
        <begin position="525"/>
        <end position="591"/>
    </location>
</feature>
<dbReference type="SUPFAM" id="SSF49299">
    <property type="entry name" value="PKD domain"/>
    <property type="match status" value="1"/>
</dbReference>
<keyword evidence="4" id="KW-1185">Reference proteome</keyword>
<reference evidence="3 4" key="1">
    <citation type="submission" date="2019-01" db="EMBL/GenBank/DDBJ databases">
        <title>Spirosoma flava sp. nov., a propanil-degrading bacterium isolated from herbicide-contaminated soil.</title>
        <authorList>
            <person name="Zhang L."/>
            <person name="Jiang J.-D."/>
        </authorList>
    </citation>
    <scope>NUCLEOTIDE SEQUENCE [LARGE SCALE GENOMIC DNA]</scope>
    <source>
        <strain evidence="3 4">TY50</strain>
    </source>
</reference>
<dbReference type="SUPFAM" id="SSF50952">
    <property type="entry name" value="Soluble quinoprotein glucose dehydrogenase"/>
    <property type="match status" value="1"/>
</dbReference>
<dbReference type="InterPro" id="IPR000601">
    <property type="entry name" value="PKD_dom"/>
</dbReference>
<comment type="caution">
    <text evidence="3">The sequence shown here is derived from an EMBL/GenBank/DDBJ whole genome shotgun (WGS) entry which is preliminary data.</text>
</comment>
<dbReference type="GO" id="GO:0005509">
    <property type="term" value="F:calcium ion binding"/>
    <property type="evidence" value="ECO:0007669"/>
    <property type="project" value="InterPro"/>
</dbReference>
<dbReference type="Gene3D" id="2.120.10.30">
    <property type="entry name" value="TolB, C-terminal domain"/>
    <property type="match status" value="1"/>
</dbReference>
<dbReference type="SUPFAM" id="SSF49313">
    <property type="entry name" value="Cadherin-like"/>
    <property type="match status" value="3"/>
</dbReference>
<dbReference type="Pfam" id="PF18911">
    <property type="entry name" value="PKD_4"/>
    <property type="match status" value="1"/>
</dbReference>
<dbReference type="InterPro" id="IPR011042">
    <property type="entry name" value="6-blade_b-propeller_TolB-like"/>
</dbReference>
<dbReference type="PROSITE" id="PS51257">
    <property type="entry name" value="PROKAR_LIPOPROTEIN"/>
    <property type="match status" value="1"/>
</dbReference>
<dbReference type="Gene3D" id="2.60.40.10">
    <property type="entry name" value="Immunoglobulins"/>
    <property type="match status" value="5"/>
</dbReference>
<sequence length="1162" mass="125757">MRTIHTAPYTRLIRLALYLLTLFSCTDYTLFAQLPSGFSKSIVQDNYTGSVGILFSNDGNRFYVWEKSGRVWVSTWNGSSYVRQSTPVLDISEEVGEWNDFGLHSLCFDPNFETNGLVYLFYTVDLHHVLYYGTPQYSSSSNQYHNATISRVTRYQLQNTAGLLTTNYASRTVLLGESKTTGIPVTYESHAGGTILFGKDGTLLVSTGDGAHHEGVDVGSRSETYFQASLNYGMMRANENVGALRSQLVNSLCGKVLRLDPATGNGVPSNPFYDAANPRSPQSRVWTLGLRNPYRMSLKPNTGSIDPAEGNPGTLLIGDVCWYKIEDFHVVDKAGLNCGWPLYEGLDRTISYYGTNVLNLDEPGQPTFESLCVPPTSFVDNPDPTLRRFTHSRPALDYSHSTAQTRVPAFSGTTPITRLIGTTGAPAGTSFYGNCIIGGLYYTGTQFPEPYRNTYFFADHGQNWIKSLEMHDEGDHVVHEVKNFAANNFDVGIVDLKMNPRDGSLFYVRVQGVISRISYGGNQPPVANASSTTPYGTSPLSVSFTGSNSIDPEGLPLTYLWDFGDGTTSTAANPVHVFSDPNVRAYTVTLTVKDNQNQVSTPKQITVSVNNTPPTVEIINPVAGTLYPMNQETPYQLQASVTDTDPSNMSYEWRVSLEHNNHTHPEPVLTSASPTIYISPVGCSPNETYYYLISVTVTDNGGLKATQSVTLYPDCNSASSLVTNVSAVPELNAVRVNWVNPTATFDEVLVAARAEIGFTDRPTGTAYTANTSFTGNGTPIEGGKVVYRGIGTNVTITNLNPLVQYYFRVYTRVGNTWNGGVEVSSIPNLPPVASTIQPPAAATGQVYSYAIPAFTDPESQTLAYTASGLPAWLSFNSTSRILTGTPTQSASHTITVSATDPGSLTTSVPVVIVAGPNQAPVAPASTTQPAETTQFFSYTVPAFTDPEGKLLTYSASGLPGWLNFNTSTRQLYGTPTQAGFHSVSIRATDPLSLFSTVIVGIRAFVNQPPVPPAVNAQTAELGYPFSYTVPAFTDPDGQLLSYSASDVPNWLTFTNTTRVLTGTPTQAGSYSVTVKATDPRSLSASVRVVINAGFCSMVTVKNGSWNDPSVWSCNRVPNSADAVRLEHPVNLPDNYAASALRITFATGITLQMGQNALVYFSQ</sequence>
<dbReference type="InterPro" id="IPR022409">
    <property type="entry name" value="PKD/Chitinase_dom"/>
</dbReference>
<dbReference type="InterPro" id="IPR006644">
    <property type="entry name" value="Cadg"/>
</dbReference>
<protein>
    <submittedName>
        <fullName evidence="3">PKD domain-containing protein</fullName>
    </submittedName>
</protein>
<accession>A0A4Q2URQ2</accession>
<dbReference type="SMART" id="SM00089">
    <property type="entry name" value="PKD"/>
    <property type="match status" value="3"/>
</dbReference>
<evidence type="ECO:0000259" key="2">
    <source>
        <dbReference type="PROSITE" id="PS50093"/>
    </source>
</evidence>
<dbReference type="SMART" id="SM00736">
    <property type="entry name" value="CADG"/>
    <property type="match status" value="3"/>
</dbReference>
<dbReference type="Pfam" id="PF05345">
    <property type="entry name" value="He_PIG"/>
    <property type="match status" value="3"/>
</dbReference>
<dbReference type="Pfam" id="PF07995">
    <property type="entry name" value="GSDH"/>
    <property type="match status" value="1"/>
</dbReference>